<dbReference type="PANTHER" id="PTHR22930">
    <property type="match status" value="1"/>
</dbReference>
<protein>
    <recommendedName>
        <fullName evidence="8">DDE Tnp4 domain-containing protein</fullName>
    </recommendedName>
</protein>
<sequence length="445" mass="50578">MLDDDTDDDDSIIQHSCTLIAKAAAFAGKRRISRQYHRHRSGRYGRIARIRERRSVPEIYTGLGPHYFRRAYRMKYSSFWRLHDKLEEGIEQARLAHRGYEKKGGREGGSPYDLMGKYGISHTVVMESVWYVVEAVNNLQEMDIEYPESAEEQDKIALQFKQVSSAGIDICAGAIDGILIWIKKPAMKEAAGAECGQAKFLCGRKGKFGLNCQAVSDVRGRILDISIAYGGSSSNCLAFERSKLFDRCENGLMKNGNVIFGDNAYLNTQYMATPYTNVSGIESYRTRDDYNFYHSQLRIRVECCFGMLVQRWGVLRTALPHTISLTRIVTLVNILARLHNFCIAESDRLGVKDNLCPRLPIDVQYMMENESGFIELQPSAEHGGMRIPTELLSPVENFVDVSDTLLRQHRYNNPDEGLPRFQLHERIAAGHYRRPVGNARKSNNN</sequence>
<name>A0ABD3MR40_9STRA</name>
<evidence type="ECO:0000259" key="8">
    <source>
        <dbReference type="Pfam" id="PF13359"/>
    </source>
</evidence>
<evidence type="ECO:0000256" key="6">
    <source>
        <dbReference type="ARBA" id="ARBA00022801"/>
    </source>
</evidence>
<dbReference type="GO" id="GO:0005634">
    <property type="term" value="C:nucleus"/>
    <property type="evidence" value="ECO:0007669"/>
    <property type="project" value="UniProtKB-SubCell"/>
</dbReference>
<evidence type="ECO:0000256" key="5">
    <source>
        <dbReference type="ARBA" id="ARBA00022723"/>
    </source>
</evidence>
<dbReference type="InterPro" id="IPR027806">
    <property type="entry name" value="HARBI1_dom"/>
</dbReference>
<dbReference type="GO" id="GO:0016787">
    <property type="term" value="F:hydrolase activity"/>
    <property type="evidence" value="ECO:0007669"/>
    <property type="project" value="UniProtKB-KW"/>
</dbReference>
<dbReference type="PANTHER" id="PTHR22930:SF85">
    <property type="entry name" value="GH03217P-RELATED"/>
    <property type="match status" value="1"/>
</dbReference>
<organism evidence="9 10">
    <name type="scientific">Discostella pseudostelligera</name>
    <dbReference type="NCBI Taxonomy" id="259834"/>
    <lineage>
        <taxon>Eukaryota</taxon>
        <taxon>Sar</taxon>
        <taxon>Stramenopiles</taxon>
        <taxon>Ochrophyta</taxon>
        <taxon>Bacillariophyta</taxon>
        <taxon>Coscinodiscophyceae</taxon>
        <taxon>Thalassiosirophycidae</taxon>
        <taxon>Stephanodiscales</taxon>
        <taxon>Stephanodiscaceae</taxon>
        <taxon>Discostella</taxon>
    </lineage>
</organism>
<reference evidence="9 10" key="1">
    <citation type="submission" date="2024-10" db="EMBL/GenBank/DDBJ databases">
        <title>Updated reference genomes for cyclostephanoid diatoms.</title>
        <authorList>
            <person name="Roberts W.R."/>
            <person name="Alverson A.J."/>
        </authorList>
    </citation>
    <scope>NUCLEOTIDE SEQUENCE [LARGE SCALE GENOMIC DNA]</scope>
    <source>
        <strain evidence="9 10">AJA232-27</strain>
    </source>
</reference>
<dbReference type="Pfam" id="PF13359">
    <property type="entry name" value="DDE_Tnp_4"/>
    <property type="match status" value="1"/>
</dbReference>
<comment type="similarity">
    <text evidence="3">Belongs to the HARBI1 family.</text>
</comment>
<comment type="subcellular location">
    <subcellularLocation>
        <location evidence="2">Nucleus</location>
    </subcellularLocation>
</comment>
<accession>A0ABD3MR40</accession>
<keyword evidence="5" id="KW-0479">Metal-binding</keyword>
<evidence type="ECO:0000313" key="10">
    <source>
        <dbReference type="Proteomes" id="UP001530293"/>
    </source>
</evidence>
<keyword evidence="10" id="KW-1185">Reference proteome</keyword>
<dbReference type="InterPro" id="IPR045249">
    <property type="entry name" value="HARBI1-like"/>
</dbReference>
<keyword evidence="6" id="KW-0378">Hydrolase</keyword>
<dbReference type="AlphaFoldDB" id="A0ABD3MR40"/>
<dbReference type="Proteomes" id="UP001530293">
    <property type="component" value="Unassembled WGS sequence"/>
</dbReference>
<evidence type="ECO:0000256" key="7">
    <source>
        <dbReference type="ARBA" id="ARBA00023242"/>
    </source>
</evidence>
<proteinExistence type="inferred from homology"/>
<dbReference type="EMBL" id="JALLBG020000096">
    <property type="protein sequence ID" value="KAL3765383.1"/>
    <property type="molecule type" value="Genomic_DNA"/>
</dbReference>
<gene>
    <name evidence="9" type="ORF">ACHAWU_002301</name>
</gene>
<comment type="cofactor">
    <cofactor evidence="1">
        <name>a divalent metal cation</name>
        <dbReference type="ChEBI" id="CHEBI:60240"/>
    </cofactor>
</comment>
<feature type="domain" description="DDE Tnp4" evidence="8">
    <location>
        <begin position="175"/>
        <end position="340"/>
    </location>
</feature>
<keyword evidence="7" id="KW-0539">Nucleus</keyword>
<evidence type="ECO:0000256" key="2">
    <source>
        <dbReference type="ARBA" id="ARBA00004123"/>
    </source>
</evidence>
<evidence type="ECO:0000256" key="3">
    <source>
        <dbReference type="ARBA" id="ARBA00006958"/>
    </source>
</evidence>
<evidence type="ECO:0000313" key="9">
    <source>
        <dbReference type="EMBL" id="KAL3765383.1"/>
    </source>
</evidence>
<evidence type="ECO:0000256" key="1">
    <source>
        <dbReference type="ARBA" id="ARBA00001968"/>
    </source>
</evidence>
<dbReference type="GO" id="GO:0004518">
    <property type="term" value="F:nuclease activity"/>
    <property type="evidence" value="ECO:0007669"/>
    <property type="project" value="UniProtKB-KW"/>
</dbReference>
<comment type="caution">
    <text evidence="9">The sequence shown here is derived from an EMBL/GenBank/DDBJ whole genome shotgun (WGS) entry which is preliminary data.</text>
</comment>
<evidence type="ECO:0000256" key="4">
    <source>
        <dbReference type="ARBA" id="ARBA00022722"/>
    </source>
</evidence>
<dbReference type="GO" id="GO:0046872">
    <property type="term" value="F:metal ion binding"/>
    <property type="evidence" value="ECO:0007669"/>
    <property type="project" value="UniProtKB-KW"/>
</dbReference>
<keyword evidence="4" id="KW-0540">Nuclease</keyword>